<evidence type="ECO:0000313" key="1">
    <source>
        <dbReference type="EMBL" id="SDN95167.1"/>
    </source>
</evidence>
<protein>
    <submittedName>
        <fullName evidence="1">Intein N-terminal splicing region</fullName>
    </submittedName>
</protein>
<keyword evidence="2" id="KW-1185">Reference proteome</keyword>
<dbReference type="EMBL" id="FNID01000041">
    <property type="protein sequence ID" value="SDN95167.1"/>
    <property type="molecule type" value="Genomic_DNA"/>
</dbReference>
<dbReference type="Proteomes" id="UP000199182">
    <property type="component" value="Unassembled WGS sequence"/>
</dbReference>
<reference evidence="1 2" key="1">
    <citation type="submission" date="2016-10" db="EMBL/GenBank/DDBJ databases">
        <authorList>
            <person name="de Groot N.N."/>
        </authorList>
    </citation>
    <scope>NUCLEOTIDE SEQUENCE [LARGE SCALE GENOMIC DNA]</scope>
    <source>
        <strain evidence="1 2">CGMCC 1.5012</strain>
    </source>
</reference>
<evidence type="ECO:0000313" key="2">
    <source>
        <dbReference type="Proteomes" id="UP000199182"/>
    </source>
</evidence>
<dbReference type="PIRSF" id="PIRSF016897">
    <property type="entry name" value="GlpP"/>
    <property type="match status" value="1"/>
</dbReference>
<name>A0A1H0FKK6_9FIRM</name>
<gene>
    <name evidence="1" type="ORF">SAMN05192585_14112</name>
</gene>
<dbReference type="GO" id="GO:0006071">
    <property type="term" value="P:glycerol metabolic process"/>
    <property type="evidence" value="ECO:0007669"/>
    <property type="project" value="InterPro"/>
</dbReference>
<dbReference type="SUPFAM" id="SSF110391">
    <property type="entry name" value="GlpP-like"/>
    <property type="match status" value="1"/>
</dbReference>
<dbReference type="PANTHER" id="PTHR35787:SF1">
    <property type="entry name" value="GLYCEROL UPTAKE OPERON ANTITERMINATOR REGULATORY PROTEIN"/>
    <property type="match status" value="1"/>
</dbReference>
<dbReference type="PANTHER" id="PTHR35787">
    <property type="entry name" value="GLYCEROL UPTAKE OPERON ANTITERMINATOR REGULATORY PROTEIN"/>
    <property type="match status" value="1"/>
</dbReference>
<proteinExistence type="predicted"/>
<dbReference type="OrthoDB" id="9799580at2"/>
<dbReference type="Pfam" id="PF04309">
    <property type="entry name" value="G3P_antiterm"/>
    <property type="match status" value="1"/>
</dbReference>
<dbReference type="Gene3D" id="3.20.20.70">
    <property type="entry name" value="Aldolase class I"/>
    <property type="match status" value="1"/>
</dbReference>
<dbReference type="InterPro" id="IPR013785">
    <property type="entry name" value="Aldolase_TIM"/>
</dbReference>
<accession>A0A1H0FKK6</accession>
<sequence length="188" mass="20732">MFSRYSNLFDDCPIIAAVKDEAGLESCLQSESRIVFVLFGNLCNIEEIVKRIKQADKTAIVHIDLITGLAAKEVAVDYISRHTEADGIISTKPALIKRAQELSLIAIQRFFLIDSIAFENIIKQMETCRPDFVEVLPGTMPKIIRRLCTMISAPVIAGGLITDKEDIIAALNSGAVAISTTNQSVWFM</sequence>
<dbReference type="AlphaFoldDB" id="A0A1H0FKK6"/>
<dbReference type="RefSeq" id="WP_092642902.1">
    <property type="nucleotide sequence ID" value="NZ_FNID01000041.1"/>
</dbReference>
<dbReference type="GO" id="GO:0006355">
    <property type="term" value="P:regulation of DNA-templated transcription"/>
    <property type="evidence" value="ECO:0007669"/>
    <property type="project" value="InterPro"/>
</dbReference>
<organism evidence="1 2">
    <name type="scientific">Acetanaerobacterium elongatum</name>
    <dbReference type="NCBI Taxonomy" id="258515"/>
    <lineage>
        <taxon>Bacteria</taxon>
        <taxon>Bacillati</taxon>
        <taxon>Bacillota</taxon>
        <taxon>Clostridia</taxon>
        <taxon>Eubacteriales</taxon>
        <taxon>Oscillospiraceae</taxon>
        <taxon>Acetanaerobacterium</taxon>
    </lineage>
</organism>
<dbReference type="InterPro" id="IPR006699">
    <property type="entry name" value="GlpP"/>
</dbReference>
<dbReference type="STRING" id="258515.SAMN05192585_14112"/>